<keyword evidence="2" id="KW-1185">Reference proteome</keyword>
<sequence>MPIQYLRRSTIAQQYRSELAQQLSTVNQYCGVDEAWQNVKEAMLAAFSAVCPTSPIRPQNHWISARSLSMIDARKSIPAGNASQTLPHWTSRTLRRQVIGPSSPTRGSRSLILLTFGERSCSIWNYCIIMHGLWAEKLNCKRRIFLIAGRLKHFNRQNLSAVIIDIQMEMLCSLFKLVGCRLQADASIRTHGESRHRQLKYAAPRFFYSLPFRAAPLAFILPSSHGFADG</sequence>
<evidence type="ECO:0000313" key="1">
    <source>
        <dbReference type="EMBL" id="GAA54842.1"/>
    </source>
</evidence>
<dbReference type="Proteomes" id="UP000008909">
    <property type="component" value="Unassembled WGS sequence"/>
</dbReference>
<evidence type="ECO:0008006" key="3">
    <source>
        <dbReference type="Google" id="ProtNLM"/>
    </source>
</evidence>
<organism evidence="1 2">
    <name type="scientific">Clonorchis sinensis</name>
    <name type="common">Chinese liver fluke</name>
    <dbReference type="NCBI Taxonomy" id="79923"/>
    <lineage>
        <taxon>Eukaryota</taxon>
        <taxon>Metazoa</taxon>
        <taxon>Spiralia</taxon>
        <taxon>Lophotrochozoa</taxon>
        <taxon>Platyhelminthes</taxon>
        <taxon>Trematoda</taxon>
        <taxon>Digenea</taxon>
        <taxon>Opisthorchiida</taxon>
        <taxon>Opisthorchiata</taxon>
        <taxon>Opisthorchiidae</taxon>
        <taxon>Clonorchis</taxon>
    </lineage>
</organism>
<dbReference type="AlphaFoldDB" id="G7YPG1"/>
<accession>G7YPG1</accession>
<evidence type="ECO:0000313" key="2">
    <source>
        <dbReference type="Proteomes" id="UP000008909"/>
    </source>
</evidence>
<reference evidence="1" key="1">
    <citation type="journal article" date="2011" name="Genome Biol.">
        <title>The draft genome of the carcinogenic human liver fluke Clonorchis sinensis.</title>
        <authorList>
            <person name="Wang X."/>
            <person name="Chen W."/>
            <person name="Huang Y."/>
            <person name="Sun J."/>
            <person name="Men J."/>
            <person name="Liu H."/>
            <person name="Luo F."/>
            <person name="Guo L."/>
            <person name="Lv X."/>
            <person name="Deng C."/>
            <person name="Zhou C."/>
            <person name="Fan Y."/>
            <person name="Li X."/>
            <person name="Huang L."/>
            <person name="Hu Y."/>
            <person name="Liang C."/>
            <person name="Hu X."/>
            <person name="Xu J."/>
            <person name="Yu X."/>
        </authorList>
    </citation>
    <scope>NUCLEOTIDE SEQUENCE [LARGE SCALE GENOMIC DNA]</scope>
    <source>
        <strain evidence="1">Henan</strain>
    </source>
</reference>
<protein>
    <recommendedName>
        <fullName evidence="3">ATP-binding cassette transporter</fullName>
    </recommendedName>
</protein>
<dbReference type="EMBL" id="DF143929">
    <property type="protein sequence ID" value="GAA54842.1"/>
    <property type="molecule type" value="Genomic_DNA"/>
</dbReference>
<reference key="2">
    <citation type="submission" date="2011-10" db="EMBL/GenBank/DDBJ databases">
        <title>The genome and transcriptome sequence of Clonorchis sinensis provide insights into the carcinogenic liver fluke.</title>
        <authorList>
            <person name="Wang X."/>
            <person name="Huang Y."/>
            <person name="Chen W."/>
            <person name="Liu H."/>
            <person name="Guo L."/>
            <person name="Chen Y."/>
            <person name="Luo F."/>
            <person name="Zhou W."/>
            <person name="Sun J."/>
            <person name="Mao Q."/>
            <person name="Liang P."/>
            <person name="Zhou C."/>
            <person name="Tian Y."/>
            <person name="Men J."/>
            <person name="Lv X."/>
            <person name="Huang L."/>
            <person name="Zhou J."/>
            <person name="Hu Y."/>
            <person name="Li R."/>
            <person name="Zhang F."/>
            <person name="Lei H."/>
            <person name="Li X."/>
            <person name="Hu X."/>
            <person name="Liang C."/>
            <person name="Xu J."/>
            <person name="Wu Z."/>
            <person name="Yu X."/>
        </authorList>
    </citation>
    <scope>NUCLEOTIDE SEQUENCE</scope>
    <source>
        <strain>Henan</strain>
    </source>
</reference>
<name>G7YPG1_CLOSI</name>
<gene>
    <name evidence="1" type="ORF">CLF_105790</name>
</gene>
<proteinExistence type="predicted"/>